<evidence type="ECO:0000256" key="2">
    <source>
        <dbReference type="SAM" id="MobiDB-lite"/>
    </source>
</evidence>
<evidence type="ECO:0000256" key="1">
    <source>
        <dbReference type="SAM" id="Coils"/>
    </source>
</evidence>
<feature type="region of interest" description="Disordered" evidence="2">
    <location>
        <begin position="1"/>
        <end position="160"/>
    </location>
</feature>
<feature type="region of interest" description="Disordered" evidence="2">
    <location>
        <begin position="275"/>
        <end position="489"/>
    </location>
</feature>
<dbReference type="Proteomes" id="UP000738325">
    <property type="component" value="Unassembled WGS sequence"/>
</dbReference>
<organism evidence="3 4">
    <name type="scientific">Dissophora globulifera</name>
    <dbReference type="NCBI Taxonomy" id="979702"/>
    <lineage>
        <taxon>Eukaryota</taxon>
        <taxon>Fungi</taxon>
        <taxon>Fungi incertae sedis</taxon>
        <taxon>Mucoromycota</taxon>
        <taxon>Mortierellomycotina</taxon>
        <taxon>Mortierellomycetes</taxon>
        <taxon>Mortierellales</taxon>
        <taxon>Mortierellaceae</taxon>
        <taxon>Dissophora</taxon>
    </lineage>
</organism>
<feature type="compositionally biased region" description="Low complexity" evidence="2">
    <location>
        <begin position="112"/>
        <end position="139"/>
    </location>
</feature>
<feature type="compositionally biased region" description="Basic residues" evidence="2">
    <location>
        <begin position="580"/>
        <end position="590"/>
    </location>
</feature>
<name>A0A9P6RR90_9FUNG</name>
<gene>
    <name evidence="3" type="ORF">BGZ99_000693</name>
</gene>
<feature type="compositionally biased region" description="Polar residues" evidence="2">
    <location>
        <begin position="788"/>
        <end position="797"/>
    </location>
</feature>
<feature type="compositionally biased region" description="Basic and acidic residues" evidence="2">
    <location>
        <begin position="562"/>
        <end position="578"/>
    </location>
</feature>
<feature type="compositionally biased region" description="Polar residues" evidence="2">
    <location>
        <begin position="521"/>
        <end position="537"/>
    </location>
</feature>
<proteinExistence type="predicted"/>
<feature type="compositionally biased region" description="Polar residues" evidence="2">
    <location>
        <begin position="651"/>
        <end position="679"/>
    </location>
</feature>
<keyword evidence="1" id="KW-0175">Coiled coil</keyword>
<accession>A0A9P6RR90</accession>
<feature type="compositionally biased region" description="Low complexity" evidence="2">
    <location>
        <begin position="542"/>
        <end position="554"/>
    </location>
</feature>
<feature type="compositionally biased region" description="Low complexity" evidence="2">
    <location>
        <begin position="57"/>
        <end position="73"/>
    </location>
</feature>
<feature type="coiled-coil region" evidence="1">
    <location>
        <begin position="199"/>
        <end position="226"/>
    </location>
</feature>
<feature type="compositionally biased region" description="Basic and acidic residues" evidence="2">
    <location>
        <begin position="625"/>
        <end position="650"/>
    </location>
</feature>
<reference evidence="3" key="1">
    <citation type="journal article" date="2020" name="Fungal Divers.">
        <title>Resolving the Mortierellaceae phylogeny through synthesis of multi-gene phylogenetics and phylogenomics.</title>
        <authorList>
            <person name="Vandepol N."/>
            <person name="Liber J."/>
            <person name="Desiro A."/>
            <person name="Na H."/>
            <person name="Kennedy M."/>
            <person name="Barry K."/>
            <person name="Grigoriev I.V."/>
            <person name="Miller A.N."/>
            <person name="O'Donnell K."/>
            <person name="Stajich J.E."/>
            <person name="Bonito G."/>
        </authorList>
    </citation>
    <scope>NUCLEOTIDE SEQUENCE</scope>
    <source>
        <strain evidence="3">REB-010B</strain>
    </source>
</reference>
<evidence type="ECO:0000313" key="3">
    <source>
        <dbReference type="EMBL" id="KAG0325381.1"/>
    </source>
</evidence>
<feature type="compositionally biased region" description="Basic and acidic residues" evidence="2">
    <location>
        <begin position="798"/>
        <end position="808"/>
    </location>
</feature>
<sequence>MLGQVRGAAEKSRRSDSNASTTARPTPSHASHALGSRSTAHSSTNGSRNGHAAHGISSKSTSLSANSASAAAEHALHGKKHSSAYPHVDTIEEEYQSSGRRKEEARRHHHTNGATNGNNHSTSNSNSNSSSFSRTEGTSAGRAGSGRVENGGSSSTSTADANFRTGMKLVQQAYEEKYQALVEEVNTWKWISEEQSAQMTVLAAELARVEGNYAALQKEMAQLEMFRKAIVSMVDQHSGVSLTQLEQSILETIGADAENGDTGYDVVADADTSSFMLDDEPDHLSPLSNQPRFGRENVFSRDGKSESAASTSILGSLKTSTNSTVSRPRASTESIQRSGSTQQSTRHPMASSGLSPSRQNNTLAPRAGNGVLSDSSPNGAKKLQKSDSVDSLRSKRNTISTSSRPLYPNTSLSASTTAKRHSSISPLSPRARAIIASSRTAPASNSFSTNSTPNTSPRQPTSGAPSSSVVRSASSKDSRQQQQQQQKEYSIGVRNSMSHMASLAGMAPLSSVAHGDRKDASSTLQPKASNTDISQTARRSQRSGSESLSNSGLSPAAMKLLRQQEKQQNLEEEKDQPHKGSGHTRHGSRQHHTDDEDYRRSMAHAQGRSSVNGGSRAHQRNVSESGHESNVHSHVSEYESSSKHQRDDLQQRQNGSYGDKSQTHAASASNETRPQQSNGGVDASAFTMLYKEIRDSMDVSSFGMFARAVVTSFNEGEKTTDETLDEVGKIVKDRALNQRFRDLIHQAIADKENQVENGNGNETMEGDITLEIDHSLLLDDELDLDQGHGQSHSSFSRTDNHVGEHSMQEGDESLFQDQLDDAEADQSLLDRVEQEESVTARGNLTHGGEGREANGDGEASGAHQKSMRKKTL</sequence>
<feature type="compositionally biased region" description="Basic and acidic residues" evidence="2">
    <location>
        <begin position="384"/>
        <end position="393"/>
    </location>
</feature>
<feature type="compositionally biased region" description="Polar residues" evidence="2">
    <location>
        <begin position="151"/>
        <end position="160"/>
    </location>
</feature>
<feature type="compositionally biased region" description="Polar residues" evidence="2">
    <location>
        <begin position="307"/>
        <end position="363"/>
    </location>
</feature>
<feature type="region of interest" description="Disordered" evidence="2">
    <location>
        <begin position="784"/>
        <end position="810"/>
    </location>
</feature>
<feature type="region of interest" description="Disordered" evidence="2">
    <location>
        <begin position="511"/>
        <end position="680"/>
    </location>
</feature>
<dbReference type="EMBL" id="JAAAIP010000114">
    <property type="protein sequence ID" value="KAG0325381.1"/>
    <property type="molecule type" value="Genomic_DNA"/>
</dbReference>
<feature type="compositionally biased region" description="Basic and acidic residues" evidence="2">
    <location>
        <begin position="293"/>
        <end position="305"/>
    </location>
</feature>
<dbReference type="OrthoDB" id="5600217at2759"/>
<feature type="compositionally biased region" description="Polar residues" evidence="2">
    <location>
        <begin position="397"/>
        <end position="417"/>
    </location>
</feature>
<dbReference type="AlphaFoldDB" id="A0A9P6RR90"/>
<feature type="compositionally biased region" description="Polar residues" evidence="2">
    <location>
        <begin position="36"/>
        <end position="48"/>
    </location>
</feature>
<feature type="region of interest" description="Disordered" evidence="2">
    <location>
        <begin position="823"/>
        <end position="872"/>
    </location>
</feature>
<keyword evidence="4" id="KW-1185">Reference proteome</keyword>
<evidence type="ECO:0000313" key="4">
    <source>
        <dbReference type="Proteomes" id="UP000738325"/>
    </source>
</evidence>
<comment type="caution">
    <text evidence="3">The sequence shown here is derived from an EMBL/GenBank/DDBJ whole genome shotgun (WGS) entry which is preliminary data.</text>
</comment>
<protein>
    <submittedName>
        <fullName evidence="3">Uncharacterized protein</fullName>
    </submittedName>
</protein>
<feature type="compositionally biased region" description="Basic and acidic residues" evidence="2">
    <location>
        <begin position="591"/>
        <end position="600"/>
    </location>
</feature>
<feature type="compositionally biased region" description="Low complexity" evidence="2">
    <location>
        <begin position="428"/>
        <end position="473"/>
    </location>
</feature>
<feature type="compositionally biased region" description="Polar residues" evidence="2">
    <location>
        <begin position="17"/>
        <end position="29"/>
    </location>
</feature>